<comment type="caution">
    <text evidence="2">The sequence shown here is derived from an EMBL/GenBank/DDBJ whole genome shotgun (WGS) entry which is preliminary data.</text>
</comment>
<keyword evidence="1" id="KW-0175">Coiled coil</keyword>
<name>A0A814PY82_9BILA</name>
<evidence type="ECO:0000313" key="3">
    <source>
        <dbReference type="Proteomes" id="UP000663845"/>
    </source>
</evidence>
<dbReference type="EMBL" id="CAJNOG010000245">
    <property type="protein sequence ID" value="CAF1111981.1"/>
    <property type="molecule type" value="Genomic_DNA"/>
</dbReference>
<evidence type="ECO:0000256" key="1">
    <source>
        <dbReference type="SAM" id="Coils"/>
    </source>
</evidence>
<reference evidence="2" key="1">
    <citation type="submission" date="2021-02" db="EMBL/GenBank/DDBJ databases">
        <authorList>
            <person name="Nowell W R."/>
        </authorList>
    </citation>
    <scope>NUCLEOTIDE SEQUENCE</scope>
</reference>
<proteinExistence type="predicted"/>
<feature type="coiled-coil region" evidence="1">
    <location>
        <begin position="53"/>
        <end position="132"/>
    </location>
</feature>
<evidence type="ECO:0000313" key="2">
    <source>
        <dbReference type="EMBL" id="CAF1111981.1"/>
    </source>
</evidence>
<accession>A0A814PY82</accession>
<dbReference type="AlphaFoldDB" id="A0A814PY82"/>
<organism evidence="2 3">
    <name type="scientific">Adineta steineri</name>
    <dbReference type="NCBI Taxonomy" id="433720"/>
    <lineage>
        <taxon>Eukaryota</taxon>
        <taxon>Metazoa</taxon>
        <taxon>Spiralia</taxon>
        <taxon>Gnathifera</taxon>
        <taxon>Rotifera</taxon>
        <taxon>Eurotatoria</taxon>
        <taxon>Bdelloidea</taxon>
        <taxon>Adinetida</taxon>
        <taxon>Adinetidae</taxon>
        <taxon>Adineta</taxon>
    </lineage>
</organism>
<gene>
    <name evidence="2" type="ORF">JYZ213_LOCUS21979</name>
</gene>
<protein>
    <submittedName>
        <fullName evidence="2">Uncharacterized protein</fullName>
    </submittedName>
</protein>
<dbReference type="Proteomes" id="UP000663845">
    <property type="component" value="Unassembled WGS sequence"/>
</dbReference>
<sequence length="323" mass="38294">MSSWDIERQRKLNNEFDNIFREHERLQQDLNLDQTQHYESLLNSINKWEDDAIKKIEKTAKTARNDIEKLLKNTNQQLQRFVNNTITEELREALREKNKITEFNIDKWLVQLSQARKELENLSSTIEFSYNKSIKLIKVKQTNSTTNLDYRTFYFEKIRGRPILYNTEHVISSVRPTIVLSEKKYSTGTHYFRFRIEKNTDELFFGIISDKDHQNLIQNKHPIESIHGWWNIDRRVIAGRKDAHLSALNIYNGDEIVLILNCDAREIFLEYPSMTKLNSIRLVDDVRLCSPPWKVLVEIGKPGRCLLKLIDWGLRAQEANRTE</sequence>